<reference evidence="1 2" key="1">
    <citation type="submission" date="2020-07" db="EMBL/GenBank/DDBJ databases">
        <authorList>
            <person name="Hilgarth M."/>
            <person name="Werum V."/>
            <person name="Vogel R.F."/>
        </authorList>
    </citation>
    <scope>NUCLEOTIDE SEQUENCE [LARGE SCALE GENOMIC DNA]</scope>
    <source>
        <strain evidence="1 2">DSM 28961</strain>
    </source>
</reference>
<dbReference type="Proteomes" id="UP000530186">
    <property type="component" value="Unassembled WGS sequence"/>
</dbReference>
<organism evidence="1 2">
    <name type="scientific">Pseudolactococcus laudensis</name>
    <dbReference type="NCBI Taxonomy" id="1494461"/>
    <lineage>
        <taxon>Bacteria</taxon>
        <taxon>Bacillati</taxon>
        <taxon>Bacillota</taxon>
        <taxon>Bacilli</taxon>
        <taxon>Lactobacillales</taxon>
        <taxon>Streptococcaceae</taxon>
        <taxon>Pseudolactococcus</taxon>
    </lineage>
</organism>
<dbReference type="AlphaFoldDB" id="A0A7V8N1P9"/>
<dbReference type="EMBL" id="JACBNY010000015">
    <property type="protein sequence ID" value="MBA0017092.1"/>
    <property type="molecule type" value="Genomic_DNA"/>
</dbReference>
<keyword evidence="2" id="KW-1185">Reference proteome</keyword>
<proteinExistence type="predicted"/>
<dbReference type="GeneID" id="303195490"/>
<dbReference type="RefSeq" id="WP_180747226.1">
    <property type="nucleotide sequence ID" value="NZ_CBCRWQ010000014.1"/>
</dbReference>
<accession>A0A7V8N1P9</accession>
<evidence type="ECO:0000313" key="2">
    <source>
        <dbReference type="Proteomes" id="UP000530186"/>
    </source>
</evidence>
<gene>
    <name evidence="1" type="ORF">HZR21_08160</name>
</gene>
<evidence type="ECO:0000313" key="1">
    <source>
        <dbReference type="EMBL" id="MBA0017092.1"/>
    </source>
</evidence>
<sequence length="63" mass="7552">MTTEELIEYIYSTELEKISFNDDLDKGKRMLILLYHFGIDRQKEIEKQFGDKISLNNITPQRQ</sequence>
<protein>
    <submittedName>
        <fullName evidence="1">Uncharacterized protein</fullName>
    </submittedName>
</protein>
<comment type="caution">
    <text evidence="1">The sequence shown here is derived from an EMBL/GenBank/DDBJ whole genome shotgun (WGS) entry which is preliminary data.</text>
</comment>
<name>A0A7V8N1P9_9LACT</name>